<dbReference type="InterPro" id="IPR000089">
    <property type="entry name" value="Biotin_lipoyl"/>
</dbReference>
<sequence length="434" mass="46735">MATDILYPKVSLETNSGTISRWHVKDGEEVRQGQLLFEIDNDKTVVEVDAPHDGTLKILKPSTSDEIDVGQSVASLFLQGEAVSFAPSKLAAETTAEQAPETKEVSEIPASDIRSNTTLTGRMVATPLAKRLAGDAGIDLSQINGSGPSGRIQKKDIIAAIETGNVLPRQISGKSSASHKDTVLNAVWLRKGEGIPLVLLHGFASDHNNWRGLFAGSQWQQPLLAIDLPSHGASPLETVADLDAVAGLVEATIRQLNLTEIIMVGHSFGAAVSARLAARGNIDIRALGLFAPGGLGPEINVGFVENFVRAKSKESVTPWLHELVHAKDVISETFISAVVQQRQDQRLSDAMAAFAKRFFADGTQTISIIDDLAALEIPVRVVFGKQDRILPFKHSRNLPDNVALHAFEACGHMPHLEKRSLSLRILSELTNSVC</sequence>
<feature type="domain" description="Peripheral subunit-binding (PSBD)" evidence="3">
    <location>
        <begin position="124"/>
        <end position="161"/>
    </location>
</feature>
<dbReference type="InterPro" id="IPR029058">
    <property type="entry name" value="AB_hydrolase_fold"/>
</dbReference>
<dbReference type="CDD" id="cd06849">
    <property type="entry name" value="lipoyl_domain"/>
    <property type="match status" value="1"/>
</dbReference>
<proteinExistence type="inferred from homology"/>
<gene>
    <name evidence="4" type="ORF">CES85_5787</name>
</gene>
<dbReference type="InterPro" id="IPR011053">
    <property type="entry name" value="Single_hybrid_motif"/>
</dbReference>
<protein>
    <submittedName>
        <fullName evidence="4">Biotin-lipoyl like family protein</fullName>
    </submittedName>
</protein>
<dbReference type="KEGG" id="och:CES85_5787"/>
<evidence type="ECO:0000256" key="1">
    <source>
        <dbReference type="ARBA" id="ARBA00007317"/>
    </source>
</evidence>
<dbReference type="Gene3D" id="3.40.50.1820">
    <property type="entry name" value="alpha/beta hydrolase"/>
    <property type="match status" value="1"/>
</dbReference>
<evidence type="ECO:0000313" key="5">
    <source>
        <dbReference type="Proteomes" id="UP000215256"/>
    </source>
</evidence>
<evidence type="ECO:0000313" key="4">
    <source>
        <dbReference type="EMBL" id="ASV84983.1"/>
    </source>
</evidence>
<evidence type="ECO:0000259" key="2">
    <source>
        <dbReference type="PROSITE" id="PS50968"/>
    </source>
</evidence>
<comment type="similarity">
    <text evidence="1">Belongs to the 2-oxoacid dehydrogenase family.</text>
</comment>
<dbReference type="InterPro" id="IPR000073">
    <property type="entry name" value="AB_hydrolase_1"/>
</dbReference>
<evidence type="ECO:0000259" key="3">
    <source>
        <dbReference type="PROSITE" id="PS51826"/>
    </source>
</evidence>
<dbReference type="RefSeq" id="WP_095445588.1">
    <property type="nucleotide sequence ID" value="NZ_CP022603.1"/>
</dbReference>
<dbReference type="GO" id="GO:0006086">
    <property type="term" value="P:pyruvate decarboxylation to acetyl-CoA"/>
    <property type="evidence" value="ECO:0007669"/>
    <property type="project" value="InterPro"/>
</dbReference>
<dbReference type="SUPFAM" id="SSF53474">
    <property type="entry name" value="alpha/beta-Hydrolases"/>
    <property type="match status" value="1"/>
</dbReference>
<dbReference type="PROSITE" id="PS50968">
    <property type="entry name" value="BIOTINYL_LIPOYL"/>
    <property type="match status" value="1"/>
</dbReference>
<dbReference type="SUPFAM" id="SSF47005">
    <property type="entry name" value="Peripheral subunit-binding domain of 2-oxo acid dehydrogenase complex"/>
    <property type="match status" value="1"/>
</dbReference>
<dbReference type="InterPro" id="IPR036625">
    <property type="entry name" value="E3-bd_dom_sf"/>
</dbReference>
<dbReference type="Pfam" id="PF12697">
    <property type="entry name" value="Abhydrolase_6"/>
    <property type="match status" value="1"/>
</dbReference>
<dbReference type="PROSITE" id="PS51826">
    <property type="entry name" value="PSBD"/>
    <property type="match status" value="1"/>
</dbReference>
<dbReference type="OrthoDB" id="9804723at2"/>
<dbReference type="PANTHER" id="PTHR23151:SF90">
    <property type="entry name" value="DIHYDROLIPOYLLYSINE-RESIDUE ACETYLTRANSFERASE COMPONENT OF PYRUVATE DEHYDROGENASE COMPLEX, MITOCHONDRIAL-RELATED"/>
    <property type="match status" value="1"/>
</dbReference>
<organism evidence="4 5">
    <name type="scientific">Ochrobactrum quorumnocens</name>
    <dbReference type="NCBI Taxonomy" id="271865"/>
    <lineage>
        <taxon>Bacteria</taxon>
        <taxon>Pseudomonadati</taxon>
        <taxon>Pseudomonadota</taxon>
        <taxon>Alphaproteobacteria</taxon>
        <taxon>Hyphomicrobiales</taxon>
        <taxon>Brucellaceae</taxon>
        <taxon>Brucella/Ochrobactrum group</taxon>
        <taxon>Ochrobactrum</taxon>
    </lineage>
</organism>
<dbReference type="PANTHER" id="PTHR23151">
    <property type="entry name" value="DIHYDROLIPOAMIDE ACETYL/SUCCINYL-TRANSFERASE-RELATED"/>
    <property type="match status" value="1"/>
</dbReference>
<dbReference type="Gene3D" id="4.10.320.10">
    <property type="entry name" value="E3-binding domain"/>
    <property type="match status" value="1"/>
</dbReference>
<dbReference type="AlphaFoldDB" id="A0A248UDT9"/>
<dbReference type="InterPro" id="IPR045257">
    <property type="entry name" value="E2/Pdx1"/>
</dbReference>
<dbReference type="EMBL" id="CP022603">
    <property type="protein sequence ID" value="ASV84983.1"/>
    <property type="molecule type" value="Genomic_DNA"/>
</dbReference>
<dbReference type="NCBIfam" id="NF011457">
    <property type="entry name" value="PRK14875.1"/>
    <property type="match status" value="1"/>
</dbReference>
<reference evidence="4 5" key="1">
    <citation type="submission" date="2017-07" db="EMBL/GenBank/DDBJ databases">
        <title>Phylogenetic study on the rhizospheric bacterium Ochrobactrum sp. A44.</title>
        <authorList>
            <person name="Krzyzanowska D.M."/>
            <person name="Ossowicki A."/>
            <person name="Rajewska M."/>
            <person name="Maciag T."/>
            <person name="Kaczynski Z."/>
            <person name="Czerwicka M."/>
            <person name="Jafra S."/>
        </authorList>
    </citation>
    <scope>NUCLEOTIDE SEQUENCE [LARGE SCALE GENOMIC DNA]</scope>
    <source>
        <strain evidence="4 5">A44</strain>
    </source>
</reference>
<dbReference type="SUPFAM" id="SSF51230">
    <property type="entry name" value="Single hybrid motif"/>
    <property type="match status" value="1"/>
</dbReference>
<dbReference type="InterPro" id="IPR004167">
    <property type="entry name" value="PSBD"/>
</dbReference>
<feature type="domain" description="Lipoyl-binding" evidence="2">
    <location>
        <begin position="2"/>
        <end position="77"/>
    </location>
</feature>
<dbReference type="GO" id="GO:0016746">
    <property type="term" value="F:acyltransferase activity"/>
    <property type="evidence" value="ECO:0007669"/>
    <property type="project" value="InterPro"/>
</dbReference>
<dbReference type="PRINTS" id="PR00111">
    <property type="entry name" value="ABHYDROLASE"/>
</dbReference>
<dbReference type="Pfam" id="PF02817">
    <property type="entry name" value="E3_binding"/>
    <property type="match status" value="1"/>
</dbReference>
<dbReference type="Gene3D" id="2.40.50.100">
    <property type="match status" value="1"/>
</dbReference>
<name>A0A248UDT9_9HYPH</name>
<dbReference type="Proteomes" id="UP000215256">
    <property type="component" value="Chromosome 2"/>
</dbReference>
<dbReference type="Pfam" id="PF00364">
    <property type="entry name" value="Biotin_lipoyl"/>
    <property type="match status" value="1"/>
</dbReference>
<dbReference type="GO" id="GO:0045254">
    <property type="term" value="C:pyruvate dehydrogenase complex"/>
    <property type="evidence" value="ECO:0007669"/>
    <property type="project" value="InterPro"/>
</dbReference>
<accession>A0A248UDT9</accession>